<gene>
    <name evidence="4" type="ORF">LfDm3_0216</name>
</gene>
<protein>
    <submittedName>
        <fullName evidence="4">Galactofuranosyltransferase</fullName>
        <ecNumber evidence="4">2.4.1.-</ecNumber>
    </submittedName>
</protein>
<keyword evidence="4" id="KW-0328">Glycosyltransferase</keyword>
<dbReference type="PIRSF" id="PIRSF007023">
    <property type="entry name" value="UDP-Galf_transf"/>
    <property type="match status" value="1"/>
</dbReference>
<feature type="domain" description="Glucosyltransferase 3-like N-terminal" evidence="2">
    <location>
        <begin position="6"/>
        <end position="159"/>
    </location>
</feature>
<dbReference type="InterPro" id="IPR058591">
    <property type="entry name" value="Gtf3_N"/>
</dbReference>
<sequence>MELMKKLIIDVVRSKANDGIGKPKEDINEVLENDYGFQMAYLKQFKYGKFDRHFLINYRINKLDKYHLKSTDVIVIQYPIYSGKQFEETLLRYLNDRRVKTVAVIHDIDSLRFPNSTFKTVKDEAEFLNNFTAVISPNSTMSDTLKENGLNVPCVDLEIFDYFSDVHSKKNGIKYKDEITFAGNLNKSVFLKYLEVPEDIRFEVFGNIDDPETLNSSLRYMGSVSPDVLSKKLGHGYGLVWDGNSVDSMDGKIGDYLRYNNPYKASSYLSAGMPVIVWEESAIAKFVEEHHVGLAVDSIADLAMSLKRVTDGEFNQMVDNAHAISAKLHDGFYTKQAFDRVFDEIK</sequence>
<accession>A0A0C1PNH2</accession>
<evidence type="ECO:0000259" key="2">
    <source>
        <dbReference type="Pfam" id="PF26334"/>
    </source>
</evidence>
<evidence type="ECO:0000313" key="4">
    <source>
        <dbReference type="EMBL" id="KID42287.1"/>
    </source>
</evidence>
<comment type="caution">
    <text evidence="4">The sequence shown here is derived from an EMBL/GenBank/DDBJ whole genome shotgun (WGS) entry which is preliminary data.</text>
</comment>
<dbReference type="SUPFAM" id="SSF53756">
    <property type="entry name" value="UDP-Glycosyltransferase/glycogen phosphorylase"/>
    <property type="match status" value="1"/>
</dbReference>
<evidence type="ECO:0000256" key="1">
    <source>
        <dbReference type="ARBA" id="ARBA00022679"/>
    </source>
</evidence>
<dbReference type="Pfam" id="PF26334">
    <property type="entry name" value="Gtf3_N"/>
    <property type="match status" value="1"/>
</dbReference>
<proteinExistence type="predicted"/>
<dbReference type="InterPro" id="IPR058592">
    <property type="entry name" value="Gtf3_C"/>
</dbReference>
<dbReference type="EMBL" id="JOJZ01000009">
    <property type="protein sequence ID" value="KID42287.1"/>
    <property type="molecule type" value="Genomic_DNA"/>
</dbReference>
<dbReference type="AlphaFoldDB" id="A0A0C1PNH2"/>
<dbReference type="Proteomes" id="UP000031397">
    <property type="component" value="Unassembled WGS sequence"/>
</dbReference>
<dbReference type="EC" id="2.4.1.-" evidence="4"/>
<dbReference type="GO" id="GO:0016757">
    <property type="term" value="F:glycosyltransferase activity"/>
    <property type="evidence" value="ECO:0007669"/>
    <property type="project" value="UniProtKB-KW"/>
</dbReference>
<keyword evidence="1 4" id="KW-0808">Transferase</keyword>
<keyword evidence="5" id="KW-1185">Reference proteome</keyword>
<dbReference type="Pfam" id="PF26337">
    <property type="entry name" value="Gtf3_C"/>
    <property type="match status" value="1"/>
</dbReference>
<feature type="domain" description="Glucosyltransferase 3-like C-terminal" evidence="3">
    <location>
        <begin position="179"/>
        <end position="339"/>
    </location>
</feature>
<organism evidence="4 5">
    <name type="scientific">Fructilactobacillus fructivorans</name>
    <dbReference type="NCBI Taxonomy" id="1614"/>
    <lineage>
        <taxon>Bacteria</taxon>
        <taxon>Bacillati</taxon>
        <taxon>Bacillota</taxon>
        <taxon>Bacilli</taxon>
        <taxon>Lactobacillales</taxon>
        <taxon>Lactobacillaceae</taxon>
        <taxon>Fructilactobacillus</taxon>
    </lineage>
</organism>
<evidence type="ECO:0000259" key="3">
    <source>
        <dbReference type="Pfam" id="PF26337"/>
    </source>
</evidence>
<evidence type="ECO:0000313" key="5">
    <source>
        <dbReference type="Proteomes" id="UP000031397"/>
    </source>
</evidence>
<dbReference type="Gene3D" id="3.40.50.2000">
    <property type="entry name" value="Glycogen Phosphorylase B"/>
    <property type="match status" value="2"/>
</dbReference>
<reference evidence="4 5" key="1">
    <citation type="submission" date="2014-06" db="EMBL/GenBank/DDBJ databases">
        <title>Functional and comparative genomic analyses of the Drosophila gut microbiota identify candidate symbiosis factors.</title>
        <authorList>
            <person name="Newell P.D."/>
            <person name="Chaston J.M."/>
            <person name="Douglas A.E."/>
        </authorList>
    </citation>
    <scope>NUCLEOTIDE SEQUENCE [LARGE SCALE GENOMIC DNA]</scope>
    <source>
        <strain evidence="4 5">DmCS_002</strain>
    </source>
</reference>
<dbReference type="PATRIC" id="fig|1614.7.peg.206"/>
<name>A0A0C1PNH2_9LACO</name>